<organism evidence="1 2">
    <name type="scientific">Vibrio japonicus</name>
    <dbReference type="NCBI Taxonomy" id="1824638"/>
    <lineage>
        <taxon>Bacteria</taxon>
        <taxon>Pseudomonadati</taxon>
        <taxon>Pseudomonadota</taxon>
        <taxon>Gammaproteobacteria</taxon>
        <taxon>Vibrionales</taxon>
        <taxon>Vibrionaceae</taxon>
        <taxon>Vibrio</taxon>
    </lineage>
</organism>
<proteinExistence type="predicted"/>
<dbReference type="RefSeq" id="WP_257085812.1">
    <property type="nucleotide sequence ID" value="NZ_CP102097.1"/>
</dbReference>
<accession>A0ABY5LMV5</accession>
<dbReference type="EMBL" id="CP102097">
    <property type="protein sequence ID" value="UUM32092.1"/>
    <property type="molecule type" value="Genomic_DNA"/>
</dbReference>
<keyword evidence="2" id="KW-1185">Reference proteome</keyword>
<evidence type="ECO:0000313" key="1">
    <source>
        <dbReference type="EMBL" id="UUM32092.1"/>
    </source>
</evidence>
<protein>
    <submittedName>
        <fullName evidence="1">Uncharacterized protein</fullName>
    </submittedName>
</protein>
<reference evidence="1" key="1">
    <citation type="submission" date="2022-07" db="EMBL/GenBank/DDBJ databases">
        <title>Complete genome of Vibrio japonicus strain JCM 31412T and phylogenomic assessment of the Nereis clade of the genus Vibrio.</title>
        <authorList>
            <person name="Shlafstein M.D."/>
            <person name="Emsley S.A."/>
            <person name="Ushijima B."/>
            <person name="Videau P."/>
            <person name="Saw J.H."/>
        </authorList>
    </citation>
    <scope>NUCLEOTIDE SEQUENCE</scope>
    <source>
        <strain evidence="1">JCM 31412</strain>
    </source>
</reference>
<gene>
    <name evidence="1" type="ORF">NP165_17490</name>
</gene>
<evidence type="ECO:0000313" key="2">
    <source>
        <dbReference type="Proteomes" id="UP001058602"/>
    </source>
</evidence>
<sequence length="55" mass="6126">MSAVEKYEQDRQYIILYFDGANMAKFEVTASSRKAAIEAFKGTGVSTKDIFSITP</sequence>
<dbReference type="Proteomes" id="UP001058602">
    <property type="component" value="Chromosome 2"/>
</dbReference>
<name>A0ABY5LMV5_9VIBR</name>